<evidence type="ECO:0000313" key="3">
    <source>
        <dbReference type="Proteomes" id="UP001160148"/>
    </source>
</evidence>
<dbReference type="Proteomes" id="UP001160148">
    <property type="component" value="Unassembled WGS sequence"/>
</dbReference>
<organism evidence="2 3">
    <name type="scientific">Macrosiphum euphorbiae</name>
    <name type="common">potato aphid</name>
    <dbReference type="NCBI Taxonomy" id="13131"/>
    <lineage>
        <taxon>Eukaryota</taxon>
        <taxon>Metazoa</taxon>
        <taxon>Ecdysozoa</taxon>
        <taxon>Arthropoda</taxon>
        <taxon>Hexapoda</taxon>
        <taxon>Insecta</taxon>
        <taxon>Pterygota</taxon>
        <taxon>Neoptera</taxon>
        <taxon>Paraneoptera</taxon>
        <taxon>Hemiptera</taxon>
        <taxon>Sternorrhyncha</taxon>
        <taxon>Aphidomorpha</taxon>
        <taxon>Aphidoidea</taxon>
        <taxon>Aphididae</taxon>
        <taxon>Macrosiphini</taxon>
        <taxon>Macrosiphum</taxon>
    </lineage>
</organism>
<feature type="coiled-coil region" evidence="1">
    <location>
        <begin position="344"/>
        <end position="392"/>
    </location>
</feature>
<feature type="coiled-coil region" evidence="1">
    <location>
        <begin position="36"/>
        <end position="99"/>
    </location>
</feature>
<dbReference type="InterPro" id="IPR052825">
    <property type="entry name" value="CCD-Prefoldin_beta-like"/>
</dbReference>
<comment type="caution">
    <text evidence="2">The sequence shown here is derived from an EMBL/GenBank/DDBJ whole genome shotgun (WGS) entry which is preliminary data.</text>
</comment>
<evidence type="ECO:0000313" key="2">
    <source>
        <dbReference type="EMBL" id="CAI6346046.1"/>
    </source>
</evidence>
<keyword evidence="1" id="KW-0175">Coiled coil</keyword>
<feature type="coiled-coil region" evidence="1">
    <location>
        <begin position="155"/>
        <end position="182"/>
    </location>
</feature>
<gene>
    <name evidence="2" type="ORF">MEUPH1_LOCUS2995</name>
</gene>
<dbReference type="AlphaFoldDB" id="A0AAV0VTM4"/>
<protein>
    <submittedName>
        <fullName evidence="2">Uncharacterized protein</fullName>
    </submittedName>
</protein>
<accession>A0AAV0VTM4</accession>
<dbReference type="PANTHER" id="PTHR34479:SF1">
    <property type="entry name" value="COILED-COIL DOMAIN-CONTAINING PROTEIN 30"/>
    <property type="match status" value="1"/>
</dbReference>
<name>A0AAV0VTM4_9HEMI</name>
<reference evidence="2 3" key="1">
    <citation type="submission" date="2023-01" db="EMBL/GenBank/DDBJ databases">
        <authorList>
            <person name="Whitehead M."/>
        </authorList>
    </citation>
    <scope>NUCLEOTIDE SEQUENCE [LARGE SCALE GENOMIC DNA]</scope>
</reference>
<dbReference type="EMBL" id="CARXXK010000001">
    <property type="protein sequence ID" value="CAI6346046.1"/>
    <property type="molecule type" value="Genomic_DNA"/>
</dbReference>
<keyword evidence="3" id="KW-1185">Reference proteome</keyword>
<sequence>MCEDEWSDIEKRFEKEGIDYSRLKADEKLIHVWRWLVDADINLQNARKMIEKLRLKQNEELEDMENYMVHIRVLADKRIDDMEKTMSIFAEQVAKLECELNGLESIDGDNVCDKVSNLILGYTSLVNEVNILKQFKSFDVNGICKESDDVLIIEMIKISAEKESLKRQVKELEDRISVYDMTKTEYNTQLISMELSENSNKIDGKDSLLDNSMSWNRNITNDDTSSISIQLFSDRTKSASNICNDFFNCAQEEKSDDQKQNVNEITRTFGPESTPPSLLSSELATPRQISTIITDGMLSNQSDERKKIKVELDAQKTLVSSLGEKYNALALRHLQYKSKRKMQIEALKGNLEASQCQMESLKTQLSIQKRRLKTEEEFRKQVETDYRSLQEEKRNIDFRIAMSENELRNMARHLSVLHKKVAMLESANSDLLSKHLQLVYKNSRIPKSTTCDCILTTMSDDK</sequence>
<evidence type="ECO:0000256" key="1">
    <source>
        <dbReference type="SAM" id="Coils"/>
    </source>
</evidence>
<proteinExistence type="predicted"/>
<dbReference type="PANTHER" id="PTHR34479">
    <property type="entry name" value="COILED-COIL DOMAIN-CONTAINING PROTEIN 30"/>
    <property type="match status" value="1"/>
</dbReference>